<evidence type="ECO:0000313" key="2">
    <source>
        <dbReference type="Proteomes" id="UP001165395"/>
    </source>
</evidence>
<reference evidence="1" key="1">
    <citation type="submission" date="2021-10" db="EMBL/GenBank/DDBJ databases">
        <title>The complete genome sequence of Leeia sp. TBRC 13508.</title>
        <authorList>
            <person name="Charoenyingcharoen P."/>
            <person name="Yukphan P."/>
        </authorList>
    </citation>
    <scope>NUCLEOTIDE SEQUENCE</scope>
    <source>
        <strain evidence="1">TBRC 13508</strain>
    </source>
</reference>
<sequence length="72" mass="8242">MKLRELWLSLSEDDRKALAVKCRTTYAHLRNVVYGKSCSAKLAVDLERESDGRLKVEQLCPGVDWAYLRKAS</sequence>
<comment type="caution">
    <text evidence="1">The sequence shown here is derived from an EMBL/GenBank/DDBJ whole genome shotgun (WGS) entry which is preliminary data.</text>
</comment>
<proteinExistence type="predicted"/>
<organism evidence="1 2">
    <name type="scientific">Leeia speluncae</name>
    <dbReference type="NCBI Taxonomy" id="2884804"/>
    <lineage>
        <taxon>Bacteria</taxon>
        <taxon>Pseudomonadati</taxon>
        <taxon>Pseudomonadota</taxon>
        <taxon>Betaproteobacteria</taxon>
        <taxon>Neisseriales</taxon>
        <taxon>Leeiaceae</taxon>
        <taxon>Leeia</taxon>
    </lineage>
</organism>
<name>A0ABS8D7S7_9NEIS</name>
<gene>
    <name evidence="1" type="ORF">LIN78_11970</name>
</gene>
<dbReference type="Proteomes" id="UP001165395">
    <property type="component" value="Unassembled WGS sequence"/>
</dbReference>
<keyword evidence="2" id="KW-1185">Reference proteome</keyword>
<dbReference type="InterPro" id="IPR010982">
    <property type="entry name" value="Lambda_DNA-bd_dom_sf"/>
</dbReference>
<evidence type="ECO:0000313" key="1">
    <source>
        <dbReference type="EMBL" id="MCB6184261.1"/>
    </source>
</evidence>
<protein>
    <submittedName>
        <fullName evidence="1">Helix-turn-helix domain-containing protein</fullName>
    </submittedName>
</protein>
<dbReference type="EMBL" id="JAJBZT010000006">
    <property type="protein sequence ID" value="MCB6184261.1"/>
    <property type="molecule type" value="Genomic_DNA"/>
</dbReference>
<dbReference type="Gene3D" id="1.10.260.40">
    <property type="entry name" value="lambda repressor-like DNA-binding domains"/>
    <property type="match status" value="1"/>
</dbReference>
<accession>A0ABS8D7S7</accession>